<dbReference type="PANTHER" id="PTHR47320">
    <property type="entry name" value="BIFUNCTIONAL URIDYLYLTRANSFERASE/URIDYLYL-REMOVING ENZYME"/>
    <property type="match status" value="1"/>
</dbReference>
<dbReference type="CDD" id="cd05401">
    <property type="entry name" value="NT_GlnE_GlnD_like"/>
    <property type="match status" value="1"/>
</dbReference>
<keyword evidence="2 7" id="KW-0548">Nucleotidyltransferase</keyword>
<dbReference type="Pfam" id="PF01966">
    <property type="entry name" value="HD"/>
    <property type="match status" value="1"/>
</dbReference>
<dbReference type="SUPFAM" id="SSF55021">
    <property type="entry name" value="ACT-like"/>
    <property type="match status" value="2"/>
</dbReference>
<dbReference type="SMART" id="SM00471">
    <property type="entry name" value="HDc"/>
    <property type="match status" value="1"/>
</dbReference>
<dbReference type="Gene3D" id="3.30.460.10">
    <property type="entry name" value="Beta Polymerase, domain 2"/>
    <property type="match status" value="1"/>
</dbReference>
<dbReference type="InterPro" id="IPR003607">
    <property type="entry name" value="HD/PDEase_dom"/>
</dbReference>
<accession>A0ABX5ZA02</accession>
<keyword evidence="5 7" id="KW-0460">Magnesium</keyword>
<evidence type="ECO:0000256" key="5">
    <source>
        <dbReference type="ARBA" id="ARBA00022842"/>
    </source>
</evidence>
<dbReference type="Proteomes" id="UP000323565">
    <property type="component" value="Chromosome"/>
</dbReference>
<dbReference type="SUPFAM" id="SSF81593">
    <property type="entry name" value="Nucleotidyltransferase substrate binding subunit/domain"/>
    <property type="match status" value="1"/>
</dbReference>
<protein>
    <recommendedName>
        <fullName evidence="7">Bifunctional uridylyltransferase/uridylyl-removing enzyme</fullName>
        <shortName evidence="7">UTase/UR</shortName>
    </recommendedName>
    <alternativeName>
        <fullName evidence="7">Bifunctional [protein-PII] modification enzyme</fullName>
    </alternativeName>
    <alternativeName>
        <fullName evidence="7">Bifunctional nitrogen sensor protein</fullName>
    </alternativeName>
    <domain>
        <recommendedName>
            <fullName evidence="7">[Protein-PII] uridylyltransferase</fullName>
            <shortName evidence="7">PII uridylyltransferase</shortName>
            <shortName evidence="7">UTase</shortName>
            <ecNumber evidence="7">2.7.7.59</ecNumber>
        </recommendedName>
    </domain>
    <domain>
        <recommendedName>
            <fullName evidence="7">[Protein-PII]-UMP uridylyl-removing enzyme</fullName>
            <shortName evidence="7">UR</shortName>
            <ecNumber evidence="7">3.1.4.-</ecNumber>
        </recommendedName>
    </domain>
</protein>
<comment type="caution">
    <text evidence="7">Lacks conserved residue(s) required for the propagation of feature annotation.</text>
</comment>
<dbReference type="InterPro" id="IPR013546">
    <property type="entry name" value="PII_UdlTrfase/GS_AdlTrfase"/>
</dbReference>
<dbReference type="SUPFAM" id="SSF81301">
    <property type="entry name" value="Nucleotidyltransferase"/>
    <property type="match status" value="1"/>
</dbReference>
<sequence length="785" mass="83867">MVLASAHYTERLELATALGFSSPGAGRARRLRLAEHAQGYLEQVWQEAISVAGFSSGTTDVALAVVGSQARGEAGPLSDVDLVLVHTGRVGAERLSQLADGLWYPLWDAGVRFDHSVRTLAECRKAASGDLAAAVGMLDLAPVAGDATLVAGVRQSVGVDWRAAARKRLPEVLESLEARHASFAAVSGTLEPDLKESGGGLRDLLLIDALTTAWLADPQRGALDPARTTLLDVRDALQVVTERGRATLGLQHQDAVAQLLGLQDADELLTRVVDAGRAVAHVRDTAVRSASQAQRARGLRVGPRRPRLTPLGYGLFLHDGEVVLGGSPREPGVVQLLRAATQAARRGMRIAPATAAKLASDLPRLPTPWPAPVREAFVELLASGAGLVDVWEDLDRIGVIDAWFPEWASIRSRPQRNALHRFTVDRHLIEACAACEPLLVRAARPDLLVVAAFLHDIGKVSGQRDHSVEGAPVARAICERMGFDANDAAVVERLVRHHLTLDECATRRDPDDPRTADVVIEAVSGQEQVLQLLAALTEADAVATGTGAWTSWRAGLVADLVRRVEAQLTHEVATSNPWVGWEPTAQDAQRVRDGDVVLQVERTDVRSAVLTVVDIDRPGLFADTAGLLALRGLRVVAAAITTREGLALDRWSVEAPHGELPDVTELERALRALRCGERTPLRALDVPARRVHAGSERPSDVLVRRMSSAEDAQRIEVRAPDRVGLLFDVGRALAACGVALVGASVMTSAGRAVDVFTVRAADAGTLDPQALDCALDAVRGALRSR</sequence>
<feature type="domain" description="ACT" evidence="8">
    <location>
        <begin position="714"/>
        <end position="785"/>
    </location>
</feature>
<dbReference type="EMBL" id="CP043031">
    <property type="protein sequence ID" value="QEH93619.1"/>
    <property type="molecule type" value="Genomic_DNA"/>
</dbReference>
<dbReference type="Pfam" id="PF08335">
    <property type="entry name" value="GlnD_UR_UTase"/>
    <property type="match status" value="1"/>
</dbReference>
<dbReference type="GO" id="GO:0008773">
    <property type="term" value="F:[protein-PII] uridylyltransferase activity"/>
    <property type="evidence" value="ECO:0007669"/>
    <property type="project" value="UniProtKB-EC"/>
</dbReference>
<dbReference type="InterPro" id="IPR002912">
    <property type="entry name" value="ACT_dom"/>
</dbReference>
<organism evidence="10 11">
    <name type="scientific">Dermacoccus abyssi</name>
    <dbReference type="NCBI Taxonomy" id="322596"/>
    <lineage>
        <taxon>Bacteria</taxon>
        <taxon>Bacillati</taxon>
        <taxon>Actinomycetota</taxon>
        <taxon>Actinomycetes</taxon>
        <taxon>Micrococcales</taxon>
        <taxon>Dermacoccaceae</taxon>
        <taxon>Dermacoccus</taxon>
    </lineage>
</organism>
<dbReference type="HAMAP" id="MF_00277">
    <property type="entry name" value="PII_uridylyl_transf"/>
    <property type="match status" value="1"/>
</dbReference>
<dbReference type="Pfam" id="PF01909">
    <property type="entry name" value="NTP_transf_2"/>
    <property type="match status" value="1"/>
</dbReference>
<dbReference type="SUPFAM" id="SSF109604">
    <property type="entry name" value="HD-domain/PDEase-like"/>
    <property type="match status" value="1"/>
</dbReference>
<gene>
    <name evidence="7" type="primary">glnD</name>
    <name evidence="10" type="ORF">FV141_08840</name>
</gene>
<keyword evidence="3" id="KW-0677">Repeat</keyword>
<evidence type="ECO:0000259" key="9">
    <source>
        <dbReference type="PROSITE" id="PS51831"/>
    </source>
</evidence>
<dbReference type="InterPro" id="IPR043519">
    <property type="entry name" value="NT_sf"/>
</dbReference>
<dbReference type="EC" id="3.1.4.-" evidence="7"/>
<dbReference type="PROSITE" id="PS51671">
    <property type="entry name" value="ACT"/>
    <property type="match status" value="2"/>
</dbReference>
<dbReference type="PANTHER" id="PTHR47320:SF1">
    <property type="entry name" value="BIFUNCTIONAL URIDYLYLTRANSFERASE_URIDYLYL-REMOVING ENZYME"/>
    <property type="match status" value="1"/>
</dbReference>
<comment type="activity regulation">
    <text evidence="7">Uridylyltransferase (UTase) activity is inhibited by glutamine, while glutamine activates uridylyl-removing (UR) activity.</text>
</comment>
<name>A0ABX5ZA02_9MICO</name>
<keyword evidence="4 7" id="KW-0378">Hydrolase</keyword>
<dbReference type="PROSITE" id="PS51831">
    <property type="entry name" value="HD"/>
    <property type="match status" value="1"/>
</dbReference>
<evidence type="ECO:0000259" key="8">
    <source>
        <dbReference type="PROSITE" id="PS51671"/>
    </source>
</evidence>
<dbReference type="InterPro" id="IPR002934">
    <property type="entry name" value="Polymerase_NTP_transf_dom"/>
</dbReference>
<dbReference type="PIRSF" id="PIRSF006288">
    <property type="entry name" value="PII_uridyltransf"/>
    <property type="match status" value="1"/>
</dbReference>
<comment type="function">
    <text evidence="7">Modifies, by uridylylation and deuridylylation, the PII regulatory proteins (GlnB and homologs), in response to the nitrogen status of the cell that GlnD senses through the glutamine level. Under low glutamine levels, catalyzes the conversion of the PII proteins and UTP to PII-UMP and PPi, while under higher glutamine levels, GlnD hydrolyzes PII-UMP to PII and UMP (deuridylylation). Thus, controls uridylylation state and activity of the PII proteins, and plays an important role in the regulation of nitrogen metabolism.</text>
</comment>
<feature type="region of interest" description="Uridylyltransferase" evidence="7">
    <location>
        <begin position="1"/>
        <end position="310"/>
    </location>
</feature>
<keyword evidence="1 7" id="KW-0808">Transferase</keyword>
<dbReference type="EC" id="2.7.7.59" evidence="7"/>
<evidence type="ECO:0000256" key="1">
    <source>
        <dbReference type="ARBA" id="ARBA00022679"/>
    </source>
</evidence>
<keyword evidence="11" id="KW-1185">Reference proteome</keyword>
<evidence type="ECO:0000256" key="2">
    <source>
        <dbReference type="ARBA" id="ARBA00022695"/>
    </source>
</evidence>
<comment type="catalytic activity">
    <reaction evidence="7">
        <text>[protein-PII]-L-tyrosine + UTP = [protein-PII]-uridylyl-L-tyrosine + diphosphate</text>
        <dbReference type="Rhea" id="RHEA:13673"/>
        <dbReference type="Rhea" id="RHEA-COMP:12147"/>
        <dbReference type="Rhea" id="RHEA-COMP:12148"/>
        <dbReference type="ChEBI" id="CHEBI:33019"/>
        <dbReference type="ChEBI" id="CHEBI:46398"/>
        <dbReference type="ChEBI" id="CHEBI:46858"/>
        <dbReference type="ChEBI" id="CHEBI:90602"/>
        <dbReference type="EC" id="2.7.7.59"/>
    </reaction>
</comment>
<dbReference type="InterPro" id="IPR045865">
    <property type="entry name" value="ACT-like_dom_sf"/>
</dbReference>
<evidence type="ECO:0000256" key="4">
    <source>
        <dbReference type="ARBA" id="ARBA00022801"/>
    </source>
</evidence>
<comment type="domain">
    <text evidence="7">Has four distinct domains: an N-terminal nucleotidyltransferase (NT) domain responsible for UTase activity, a central HD domain that encodes UR activity, and two C-terminal ACT domains that seem to have a role in glutamine sensing.</text>
</comment>
<comment type="catalytic activity">
    <reaction evidence="7">
        <text>[protein-PII]-uridylyl-L-tyrosine + H2O = [protein-PII]-L-tyrosine + UMP + H(+)</text>
        <dbReference type="Rhea" id="RHEA:48600"/>
        <dbReference type="Rhea" id="RHEA-COMP:12147"/>
        <dbReference type="Rhea" id="RHEA-COMP:12148"/>
        <dbReference type="ChEBI" id="CHEBI:15377"/>
        <dbReference type="ChEBI" id="CHEBI:15378"/>
        <dbReference type="ChEBI" id="CHEBI:46858"/>
        <dbReference type="ChEBI" id="CHEBI:57865"/>
        <dbReference type="ChEBI" id="CHEBI:90602"/>
    </reaction>
</comment>
<dbReference type="Gene3D" id="1.10.3090.10">
    <property type="entry name" value="cca-adding enzyme, domain 2"/>
    <property type="match status" value="1"/>
</dbReference>
<feature type="domain" description="HD" evidence="9">
    <location>
        <begin position="424"/>
        <end position="539"/>
    </location>
</feature>
<proteinExistence type="inferred from homology"/>
<comment type="similarity">
    <text evidence="7">Belongs to the GlnD family.</text>
</comment>
<evidence type="ECO:0000256" key="6">
    <source>
        <dbReference type="ARBA" id="ARBA00023268"/>
    </source>
</evidence>
<reference evidence="10 11" key="1">
    <citation type="submission" date="2019-08" db="EMBL/GenBank/DDBJ databases">
        <title>Dermacoccus abyssi strain HZAU 226, whole genome Nanopore sequencing project.</title>
        <authorList>
            <person name="Guo A."/>
            <person name="Zhang X."/>
            <person name="Ruan Y."/>
            <person name="Liu W."/>
            <person name="Chen Q."/>
            <person name="Gu L."/>
        </authorList>
    </citation>
    <scope>NUCLEOTIDE SEQUENCE [LARGE SCALE GENOMIC DNA]</scope>
    <source>
        <strain evidence="10 11">HZAU 226</strain>
    </source>
</reference>
<evidence type="ECO:0000256" key="7">
    <source>
        <dbReference type="HAMAP-Rule" id="MF_00277"/>
    </source>
</evidence>
<dbReference type="InterPro" id="IPR010043">
    <property type="entry name" value="UTase/UR"/>
</dbReference>
<dbReference type="NCBIfam" id="NF002895">
    <property type="entry name" value="PRK03381.1"/>
    <property type="match status" value="1"/>
</dbReference>
<keyword evidence="6 7" id="KW-0511">Multifunctional enzyme</keyword>
<feature type="domain" description="ACT" evidence="8">
    <location>
        <begin position="609"/>
        <end position="685"/>
    </location>
</feature>
<evidence type="ECO:0000313" key="10">
    <source>
        <dbReference type="EMBL" id="QEH93619.1"/>
    </source>
</evidence>
<comment type="cofactor">
    <cofactor evidence="7">
        <name>Mg(2+)</name>
        <dbReference type="ChEBI" id="CHEBI:18420"/>
    </cofactor>
</comment>
<evidence type="ECO:0000256" key="3">
    <source>
        <dbReference type="ARBA" id="ARBA00022737"/>
    </source>
</evidence>
<evidence type="ECO:0000313" key="11">
    <source>
        <dbReference type="Proteomes" id="UP000323565"/>
    </source>
</evidence>
<dbReference type="InterPro" id="IPR006674">
    <property type="entry name" value="HD_domain"/>
</dbReference>